<gene>
    <name evidence="1" type="ORF">ICHGDBFH_00035</name>
</gene>
<name>A0A7G9YMZ6_9EURY</name>
<evidence type="ECO:0000313" key="1">
    <source>
        <dbReference type="EMBL" id="QNO49380.1"/>
    </source>
</evidence>
<dbReference type="EMBL" id="MT631378">
    <property type="protein sequence ID" value="QNO49380.1"/>
    <property type="molecule type" value="Genomic_DNA"/>
</dbReference>
<organism evidence="1">
    <name type="scientific">Candidatus Methanogaster sp. ANME-2c ERB4</name>
    <dbReference type="NCBI Taxonomy" id="2759911"/>
    <lineage>
        <taxon>Archaea</taxon>
        <taxon>Methanobacteriati</taxon>
        <taxon>Methanobacteriota</taxon>
        <taxon>Stenosarchaea group</taxon>
        <taxon>Methanomicrobia</taxon>
        <taxon>Methanosarcinales</taxon>
        <taxon>ANME-2 cluster</taxon>
        <taxon>Candidatus Methanogasteraceae</taxon>
        <taxon>Candidatus Methanogaster</taxon>
    </lineage>
</organism>
<proteinExistence type="predicted"/>
<sequence length="361" mass="42439">MEYWTTLVWSMYSKIRTSWQPPSGVSEKKRVGFSLRRMTVDEKLWPSRKSEGADISTIEELVGVDLALAYEIRDKHEKIGRVELGLVRIPIFWEWIDPITGKDVSQINHYISHLNTLIDTRNRVDAHHEELVRQAIPEFHIIRDDDVVMSRTAAIKQRERYGELMRRIRSLSIDDDFVRELIPDFGDLLNRMYETGENRNWATDQQKIISMLRDKYQDWLSEVGRAYLEYLTDGGLDAFLAGVPPGDATKCERWIHNVGESYLDHLTTAETVKQSYTWLIDRKIPAVVRRFERLIEKESKFVGRVDGEPMVDRKTRVRRSMLDHWVDKFYRKMQELKREAKIELRMGFGTSGVFPTQEVKS</sequence>
<dbReference type="AlphaFoldDB" id="A0A7G9YMZ6"/>
<protein>
    <submittedName>
        <fullName evidence="1">Uncharacterized protein</fullName>
    </submittedName>
</protein>
<reference evidence="1" key="1">
    <citation type="submission" date="2020-06" db="EMBL/GenBank/DDBJ databases">
        <title>Unique genomic features of the anaerobic methanotrophic archaea.</title>
        <authorList>
            <person name="Chadwick G.L."/>
            <person name="Skennerton C.T."/>
            <person name="Laso-Perez R."/>
            <person name="Leu A.O."/>
            <person name="Speth D.R."/>
            <person name="Yu H."/>
            <person name="Morgan-Lang C."/>
            <person name="Hatzenpichler R."/>
            <person name="Goudeau D."/>
            <person name="Malmstrom R."/>
            <person name="Brazelton W.J."/>
            <person name="Woyke T."/>
            <person name="Hallam S.J."/>
            <person name="Tyson G.W."/>
            <person name="Wegener G."/>
            <person name="Boetius A."/>
            <person name="Orphan V."/>
        </authorList>
    </citation>
    <scope>NUCLEOTIDE SEQUENCE</scope>
</reference>
<accession>A0A7G9YMZ6</accession>